<dbReference type="Pfam" id="PF01121">
    <property type="entry name" value="CoaE"/>
    <property type="match status" value="1"/>
</dbReference>
<dbReference type="EMBL" id="MIPT01000001">
    <property type="protein sequence ID" value="OHT18084.1"/>
    <property type="molecule type" value="Genomic_DNA"/>
</dbReference>
<evidence type="ECO:0000313" key="7">
    <source>
        <dbReference type="EMBL" id="OHT18084.1"/>
    </source>
</evidence>
<evidence type="ECO:0000313" key="8">
    <source>
        <dbReference type="Proteomes" id="UP000179467"/>
    </source>
</evidence>
<keyword evidence="3 5" id="KW-0067">ATP-binding</keyword>
<comment type="pathway">
    <text evidence="5">Cofactor biosynthesis; coenzyme A biosynthesis; CoA from (R)-pantothenate: step 5/5.</text>
</comment>
<dbReference type="Gene3D" id="3.40.50.300">
    <property type="entry name" value="P-loop containing nucleotide triphosphate hydrolases"/>
    <property type="match status" value="1"/>
</dbReference>
<keyword evidence="5" id="KW-0963">Cytoplasm</keyword>
<dbReference type="PANTHER" id="PTHR10695:SF46">
    <property type="entry name" value="BIFUNCTIONAL COENZYME A SYNTHASE-RELATED"/>
    <property type="match status" value="1"/>
</dbReference>
<organism evidence="7 8">
    <name type="scientific">Edaphosphingomonas haloaromaticamans</name>
    <dbReference type="NCBI Taxonomy" id="653954"/>
    <lineage>
        <taxon>Bacteria</taxon>
        <taxon>Pseudomonadati</taxon>
        <taxon>Pseudomonadota</taxon>
        <taxon>Alphaproteobacteria</taxon>
        <taxon>Sphingomonadales</taxon>
        <taxon>Rhizorhabdaceae</taxon>
        <taxon>Edaphosphingomonas</taxon>
    </lineage>
</organism>
<keyword evidence="8" id="KW-1185">Reference proteome</keyword>
<evidence type="ECO:0000256" key="5">
    <source>
        <dbReference type="HAMAP-Rule" id="MF_00376"/>
    </source>
</evidence>
<dbReference type="SUPFAM" id="SSF52540">
    <property type="entry name" value="P-loop containing nucleoside triphosphate hydrolases"/>
    <property type="match status" value="1"/>
</dbReference>
<proteinExistence type="inferred from homology"/>
<dbReference type="CDD" id="cd02022">
    <property type="entry name" value="DPCK"/>
    <property type="match status" value="1"/>
</dbReference>
<dbReference type="RefSeq" id="WP_015458766.1">
    <property type="nucleotide sequence ID" value="NZ_MIPT01000001.1"/>
</dbReference>
<keyword evidence="5 7" id="KW-0808">Transferase</keyword>
<dbReference type="NCBIfam" id="TIGR00152">
    <property type="entry name" value="dephospho-CoA kinase"/>
    <property type="match status" value="1"/>
</dbReference>
<gene>
    <name evidence="5 7" type="primary">coaE</name>
    <name evidence="7" type="ORF">BHE75_00053</name>
</gene>
<keyword evidence="4 5" id="KW-0173">Coenzyme A biosynthesis</keyword>
<evidence type="ECO:0000256" key="6">
    <source>
        <dbReference type="NCBIfam" id="TIGR00152"/>
    </source>
</evidence>
<dbReference type="AlphaFoldDB" id="A0A1S1H7L6"/>
<dbReference type="OrthoDB" id="9812943at2"/>
<sequence length="198" mass="21714">MKILGLTGSIGMGKSTVAAMFRAEGVPVFDADAEVHRLQGPGSPLLPEIEALHPGTTHPDRGVDRAALRKAVWGNDEALGRLEHILYPALHKVRRRFLLRHRARPLVVLDIPLLFEKGGWRKVDAIAVVSAPAWVQRRRVLARPGMTAGQLGHILSLQTPDAEKRRRADFIIDTGGTLTVTRAQVRRVIACLSRSGGR</sequence>
<dbReference type="InterPro" id="IPR027417">
    <property type="entry name" value="P-loop_NTPase"/>
</dbReference>
<reference evidence="7 8" key="1">
    <citation type="submission" date="2016-09" db="EMBL/GenBank/DDBJ databases">
        <title>Metabolic pathway, cell adaptation mechanisms and a novel monoxygenase revealed through proteogenomic-transcription analysis of a Sphingomonas haloaromaticamans strain degrading the fungicide ortho-phenylphenol.</title>
        <authorList>
            <person name="Perruchon C."/>
            <person name="Papadopoulou E.S."/>
            <person name="Rousidou C."/>
            <person name="Vasileiadis S."/>
            <person name="Tanou G."/>
            <person name="Amoutzias G."/>
            <person name="Molassiotis A."/>
            <person name="Karpouzas D.G."/>
        </authorList>
    </citation>
    <scope>NUCLEOTIDE SEQUENCE [LARGE SCALE GENOMIC DNA]</scope>
    <source>
        <strain evidence="7 8">P3</strain>
    </source>
</reference>
<keyword evidence="5 7" id="KW-0418">Kinase</keyword>
<dbReference type="PROSITE" id="PS51219">
    <property type="entry name" value="DPCK"/>
    <property type="match status" value="1"/>
</dbReference>
<dbReference type="GO" id="GO:0005524">
    <property type="term" value="F:ATP binding"/>
    <property type="evidence" value="ECO:0007669"/>
    <property type="project" value="UniProtKB-UniRule"/>
</dbReference>
<dbReference type="PANTHER" id="PTHR10695">
    <property type="entry name" value="DEPHOSPHO-COA KINASE-RELATED"/>
    <property type="match status" value="1"/>
</dbReference>
<feature type="binding site" evidence="5">
    <location>
        <begin position="11"/>
        <end position="16"/>
    </location>
    <ligand>
        <name>ATP</name>
        <dbReference type="ChEBI" id="CHEBI:30616"/>
    </ligand>
</feature>
<dbReference type="EC" id="2.7.1.24" evidence="5 6"/>
<evidence type="ECO:0000256" key="4">
    <source>
        <dbReference type="ARBA" id="ARBA00022993"/>
    </source>
</evidence>
<evidence type="ECO:0000256" key="3">
    <source>
        <dbReference type="ARBA" id="ARBA00022840"/>
    </source>
</evidence>
<dbReference type="GO" id="GO:0005737">
    <property type="term" value="C:cytoplasm"/>
    <property type="evidence" value="ECO:0007669"/>
    <property type="project" value="UniProtKB-SubCell"/>
</dbReference>
<protein>
    <recommendedName>
        <fullName evidence="5 6">Dephospho-CoA kinase</fullName>
        <ecNumber evidence="5 6">2.7.1.24</ecNumber>
    </recommendedName>
    <alternativeName>
        <fullName evidence="5">Dephosphocoenzyme A kinase</fullName>
    </alternativeName>
</protein>
<comment type="similarity">
    <text evidence="1 5">Belongs to the CoaE family.</text>
</comment>
<dbReference type="UniPathway" id="UPA00241">
    <property type="reaction ID" value="UER00356"/>
</dbReference>
<comment type="function">
    <text evidence="5">Catalyzes the phosphorylation of the 3'-hydroxyl group of dephosphocoenzyme A to form coenzyme A.</text>
</comment>
<accession>A0A1S1H7L6</accession>
<dbReference type="GO" id="GO:0015937">
    <property type="term" value="P:coenzyme A biosynthetic process"/>
    <property type="evidence" value="ECO:0007669"/>
    <property type="project" value="UniProtKB-UniRule"/>
</dbReference>
<evidence type="ECO:0000256" key="2">
    <source>
        <dbReference type="ARBA" id="ARBA00022741"/>
    </source>
</evidence>
<name>A0A1S1H7L6_9SPHN</name>
<comment type="caution">
    <text evidence="7">The sequence shown here is derived from an EMBL/GenBank/DDBJ whole genome shotgun (WGS) entry which is preliminary data.</text>
</comment>
<comment type="catalytic activity">
    <reaction evidence="5">
        <text>3'-dephospho-CoA + ATP = ADP + CoA + H(+)</text>
        <dbReference type="Rhea" id="RHEA:18245"/>
        <dbReference type="ChEBI" id="CHEBI:15378"/>
        <dbReference type="ChEBI" id="CHEBI:30616"/>
        <dbReference type="ChEBI" id="CHEBI:57287"/>
        <dbReference type="ChEBI" id="CHEBI:57328"/>
        <dbReference type="ChEBI" id="CHEBI:456216"/>
        <dbReference type="EC" id="2.7.1.24"/>
    </reaction>
</comment>
<evidence type="ECO:0000256" key="1">
    <source>
        <dbReference type="ARBA" id="ARBA00009018"/>
    </source>
</evidence>
<dbReference type="Proteomes" id="UP000179467">
    <property type="component" value="Unassembled WGS sequence"/>
</dbReference>
<keyword evidence="2 5" id="KW-0547">Nucleotide-binding</keyword>
<dbReference type="InterPro" id="IPR001977">
    <property type="entry name" value="Depp_CoAkinase"/>
</dbReference>
<dbReference type="HAMAP" id="MF_00376">
    <property type="entry name" value="Dephospho_CoA_kinase"/>
    <property type="match status" value="1"/>
</dbReference>
<dbReference type="GO" id="GO:0004140">
    <property type="term" value="F:dephospho-CoA kinase activity"/>
    <property type="evidence" value="ECO:0007669"/>
    <property type="project" value="UniProtKB-UniRule"/>
</dbReference>
<comment type="subcellular location">
    <subcellularLocation>
        <location evidence="5">Cytoplasm</location>
    </subcellularLocation>
</comment>